<reference evidence="2 3" key="2">
    <citation type="submission" date="2007-09" db="EMBL/GenBank/DDBJ databases">
        <title>Draft genome sequence of Clostridium bolteae (ATCC BAA-613).</title>
        <authorList>
            <person name="Sudarsanam P."/>
            <person name="Ley R."/>
            <person name="Guruge J."/>
            <person name="Turnbaugh P.J."/>
            <person name="Mahowald M."/>
            <person name="Liep D."/>
            <person name="Gordon J."/>
        </authorList>
    </citation>
    <scope>NUCLEOTIDE SEQUENCE [LARGE SCALE GENOMIC DNA]</scope>
    <source>
        <strain evidence="3">ATCC BAA-613 / DSM 15670 / CCUG 46953 / JCM 12243 / WAL 16351</strain>
    </source>
</reference>
<dbReference type="EMBL" id="ABCC02000048">
    <property type="protein sequence ID" value="EDP13412.1"/>
    <property type="molecule type" value="Genomic_DNA"/>
</dbReference>
<evidence type="ECO:0000313" key="2">
    <source>
        <dbReference type="EMBL" id="EDP13412.1"/>
    </source>
</evidence>
<name>A8S2J3_ENTBW</name>
<sequence length="149" mass="17648">MQSEETEGKRTYMRREAKLKSQVNQSARLEEFLAWVKECEEQYRTASEAVALEDRRLQDLLHEMEFAATSKERGRVATKLYRSRKMRREQKDIMKRNEQVVEFFREQPARAMLKRINQLVGRQKTEEQYLDGKRTYKPRVEGGGDGKGA</sequence>
<dbReference type="HOGENOM" id="CLU_146567_0_0_9"/>
<accession>A8S2J3</accession>
<comment type="caution">
    <text evidence="2">The sequence shown here is derived from an EMBL/GenBank/DDBJ whole genome shotgun (WGS) entry which is preliminary data.</text>
</comment>
<dbReference type="eggNOG" id="ENOG50324NN">
    <property type="taxonomic scope" value="Bacteria"/>
</dbReference>
<dbReference type="Proteomes" id="UP000005396">
    <property type="component" value="Unassembled WGS sequence"/>
</dbReference>
<protein>
    <submittedName>
        <fullName evidence="2">Uncharacterized protein</fullName>
    </submittedName>
</protein>
<proteinExistence type="predicted"/>
<dbReference type="PaxDb" id="411902-CLOBOL_06327"/>
<evidence type="ECO:0000256" key="1">
    <source>
        <dbReference type="SAM" id="MobiDB-lite"/>
    </source>
</evidence>
<reference evidence="2 3" key="1">
    <citation type="submission" date="2007-08" db="EMBL/GenBank/DDBJ databases">
        <authorList>
            <person name="Fulton L."/>
            <person name="Clifton S."/>
            <person name="Fulton B."/>
            <person name="Xu J."/>
            <person name="Minx P."/>
            <person name="Pepin K.H."/>
            <person name="Johnson M."/>
            <person name="Thiruvilangam P."/>
            <person name="Bhonagiri V."/>
            <person name="Nash W.E."/>
            <person name="Mardis E.R."/>
            <person name="Wilson R.K."/>
        </authorList>
    </citation>
    <scope>NUCLEOTIDE SEQUENCE [LARGE SCALE GENOMIC DNA]</scope>
    <source>
        <strain evidence="3">ATCC BAA-613 / DSM 15670 / CCUG 46953 / JCM 12243 / WAL 16351</strain>
    </source>
</reference>
<dbReference type="AlphaFoldDB" id="A8S2J3"/>
<organism evidence="2 3">
    <name type="scientific">Enterocloster bolteae (strain ATCC BAA-613 / DSM 15670 / CCUG 46953 / JCM 12243 / WAL 16351)</name>
    <name type="common">Clostridium bolteae</name>
    <dbReference type="NCBI Taxonomy" id="411902"/>
    <lineage>
        <taxon>Bacteria</taxon>
        <taxon>Bacillati</taxon>
        <taxon>Bacillota</taxon>
        <taxon>Clostridia</taxon>
        <taxon>Lachnospirales</taxon>
        <taxon>Lachnospiraceae</taxon>
        <taxon>Enterocloster</taxon>
    </lineage>
</organism>
<evidence type="ECO:0000313" key="3">
    <source>
        <dbReference type="Proteomes" id="UP000005396"/>
    </source>
</evidence>
<feature type="region of interest" description="Disordered" evidence="1">
    <location>
        <begin position="130"/>
        <end position="149"/>
    </location>
</feature>
<gene>
    <name evidence="2" type="ORF">CLOBOL_06327</name>
</gene>